<feature type="compositionally biased region" description="Basic and acidic residues" evidence="1">
    <location>
        <begin position="755"/>
        <end position="771"/>
    </location>
</feature>
<comment type="caution">
    <text evidence="2">The sequence shown here is derived from an EMBL/GenBank/DDBJ whole genome shotgun (WGS) entry which is preliminary data.</text>
</comment>
<protein>
    <recommendedName>
        <fullName evidence="4">TOG domain-containing protein</fullName>
    </recommendedName>
</protein>
<dbReference type="GO" id="GO:0005929">
    <property type="term" value="C:cilium"/>
    <property type="evidence" value="ECO:0007669"/>
    <property type="project" value="TreeGrafter"/>
</dbReference>
<dbReference type="EMBL" id="JAQQBR010000002">
    <property type="protein sequence ID" value="KAK0181278.1"/>
    <property type="molecule type" value="Genomic_DNA"/>
</dbReference>
<evidence type="ECO:0008006" key="4">
    <source>
        <dbReference type="Google" id="ProtNLM"/>
    </source>
</evidence>
<feature type="compositionally biased region" description="Basic and acidic residues" evidence="1">
    <location>
        <begin position="861"/>
        <end position="876"/>
    </location>
</feature>
<gene>
    <name evidence="2" type="ORF">PV327_003571</name>
</gene>
<sequence length="1287" mass="143257">MKYSSVFSQHDNISICGCLLLLNDDEKCIDDWRARVRGLERVASALRTSSALIAIEPRLGSLLQCVLGGERSCRVAAAGMAVARVVVAGVSEEALKRRLPQVAWGLTRQGGPNAAQLARIAMLRLRPALFLEQLLQPHCIDARNAKTRENALQLLIFSLVTFPSTEFKVENVANKVALMVGDRRRRVRQAALDTLAVLAQIYEAEEVLQAGQRAAKQLKESTDMVAAIRARLARKSLPMVSADGLVVYGLQISPTVQIATGPDVDWIVAGSGSVSPGTGRSRGQIISMSGKTEINTKNSKANNDTKKNSSSTLEKNFVAVGVGLHPKGERAVAWQLVPPASKNEDHLVGYEVGDVYRNIPSNTSIGSSVNVSLLWNDKDVMMKQRKTEENFHKRMDEIYSDRSHHIVKIESRIPIRQFCERQMIVRHSTAYQCRRHKIDEDNYQMSSSAPHSSKSGSHDFELQRRYRSNRIKQQSRLVSKDQSGQTLPKSLYPQETYESSYHHNRRKSNIQTTANELEYFNDVRSKASRGGISTSGLTTENIAHESWSIEPKSSRIFSTPIVLNGEAKDSTNASPQPIKSCTNIEIIKRTLFICCPCAFRHRQSVGIENINNDEISIITEIPVHITTPIISLRPNQNTEFMYENKTNIENDEDEYNEENYRHVSAQANISKQNLTDQASQYSGHDRETYESSSDVSTEINGGTASHQEIHENNMRISSSEKSFDIITHNSNPSRRNSIDQIPVNISSSTTTDSTDIDKETSLDDIPSGREVDSDDPPVHDPPSSSSVISNDSNSIDEVTREVVSSRRSSGMKPIAFDEIDGPNISLAFDRNYSNEPTIDIKSRTVNSNDFESTAFFQSTDFRQHGEDLAVGDREKVEEEEVEAEERADDDDDDDDDDEDDDDDDDGDDDEGQDETEQVKENSKAAVNSVSIIVASRPHSRAPAEYRQVAFQPLDIRQSHGTTETSGSGLVIHELSSHTAKPIDNENISIKNEIVSMTELNTNDLPLETEIRVVTVGKINQALSKSLEDGIQHENSELHKVTNEVTTPKKFQSRVPRSRIKEKIGLKKIVPVTLTSNHNMEKPSGKMKSSMSQCLTQLESNDWEVTIKGLKALSVILRQQPEQLDTCPPGIFGRLLGRHIRNLRSQVARMACLAAGDAFETEARCIDQDLDDIVGPLLHRTADTNKFLRADSNAALDRMVEHLPPHRTIAVIVYRGASHQNAIVRATSARLLCSVVDRIGPSLAMTLPRDAREKLLNSGAKLLMDGNLDARYNLQFFTIYKFNTTINL</sequence>
<feature type="region of interest" description="Disordered" evidence="1">
    <location>
        <begin position="857"/>
        <end position="924"/>
    </location>
</feature>
<evidence type="ECO:0000313" key="3">
    <source>
        <dbReference type="Proteomes" id="UP001168972"/>
    </source>
</evidence>
<keyword evidence="3" id="KW-1185">Reference proteome</keyword>
<dbReference type="InterPro" id="IPR016024">
    <property type="entry name" value="ARM-type_fold"/>
</dbReference>
<feature type="compositionally biased region" description="Polar residues" evidence="1">
    <location>
        <begin position="727"/>
        <end position="739"/>
    </location>
</feature>
<reference evidence="2" key="1">
    <citation type="journal article" date="2023" name="bioRxiv">
        <title>Scaffold-level genome assemblies of two parasitoid biocontrol wasps reveal the parthenogenesis mechanism and an associated novel virus.</title>
        <authorList>
            <person name="Inwood S."/>
            <person name="Skelly J."/>
            <person name="Guhlin J."/>
            <person name="Harrop T."/>
            <person name="Goldson S."/>
            <person name="Dearden P."/>
        </authorList>
    </citation>
    <scope>NUCLEOTIDE SEQUENCE</scope>
    <source>
        <strain evidence="2">Lincoln</strain>
        <tissue evidence="2">Whole body</tissue>
    </source>
</reference>
<feature type="compositionally biased region" description="Acidic residues" evidence="1">
    <location>
        <begin position="877"/>
        <end position="915"/>
    </location>
</feature>
<dbReference type="GO" id="GO:0008017">
    <property type="term" value="F:microtubule binding"/>
    <property type="evidence" value="ECO:0007669"/>
    <property type="project" value="TreeGrafter"/>
</dbReference>
<feature type="compositionally biased region" description="Polar residues" evidence="1">
    <location>
        <begin position="471"/>
        <end position="488"/>
    </location>
</feature>
<dbReference type="InterPro" id="IPR011989">
    <property type="entry name" value="ARM-like"/>
</dbReference>
<name>A0AA39G4N0_MICHY</name>
<dbReference type="GO" id="GO:0005881">
    <property type="term" value="C:cytoplasmic microtubule"/>
    <property type="evidence" value="ECO:0007669"/>
    <property type="project" value="TreeGrafter"/>
</dbReference>
<dbReference type="Proteomes" id="UP001168972">
    <property type="component" value="Unassembled WGS sequence"/>
</dbReference>
<dbReference type="GO" id="GO:0000226">
    <property type="term" value="P:microtubule cytoskeleton organization"/>
    <property type="evidence" value="ECO:0007669"/>
    <property type="project" value="TreeGrafter"/>
</dbReference>
<feature type="region of interest" description="Disordered" evidence="1">
    <location>
        <begin position="673"/>
        <end position="710"/>
    </location>
</feature>
<feature type="region of interest" description="Disordered" evidence="1">
    <location>
        <begin position="441"/>
        <end position="460"/>
    </location>
</feature>
<organism evidence="2 3">
    <name type="scientific">Microctonus hyperodae</name>
    <name type="common">Parasitoid wasp</name>
    <dbReference type="NCBI Taxonomy" id="165561"/>
    <lineage>
        <taxon>Eukaryota</taxon>
        <taxon>Metazoa</taxon>
        <taxon>Ecdysozoa</taxon>
        <taxon>Arthropoda</taxon>
        <taxon>Hexapoda</taxon>
        <taxon>Insecta</taxon>
        <taxon>Pterygota</taxon>
        <taxon>Neoptera</taxon>
        <taxon>Endopterygota</taxon>
        <taxon>Hymenoptera</taxon>
        <taxon>Apocrita</taxon>
        <taxon>Ichneumonoidea</taxon>
        <taxon>Braconidae</taxon>
        <taxon>Euphorinae</taxon>
        <taxon>Microctonus</taxon>
    </lineage>
</organism>
<feature type="compositionally biased region" description="Polar residues" evidence="1">
    <location>
        <begin position="673"/>
        <end position="682"/>
    </location>
</feature>
<accession>A0AA39G4N0</accession>
<feature type="compositionally biased region" description="Low complexity" evidence="1">
    <location>
        <begin position="446"/>
        <end position="455"/>
    </location>
</feature>
<feature type="compositionally biased region" description="Polar residues" evidence="1">
    <location>
        <begin position="690"/>
        <end position="706"/>
    </location>
</feature>
<dbReference type="PANTHER" id="PTHR21567:SF87">
    <property type="entry name" value="CRESCERIN-LIKE PROTEIN CHE-12"/>
    <property type="match status" value="1"/>
</dbReference>
<feature type="region of interest" description="Disordered" evidence="1">
    <location>
        <begin position="725"/>
        <end position="797"/>
    </location>
</feature>
<feature type="compositionally biased region" description="Low complexity" evidence="1">
    <location>
        <begin position="781"/>
        <end position="796"/>
    </location>
</feature>
<evidence type="ECO:0000256" key="1">
    <source>
        <dbReference type="SAM" id="MobiDB-lite"/>
    </source>
</evidence>
<feature type="region of interest" description="Disordered" evidence="1">
    <location>
        <begin position="471"/>
        <end position="507"/>
    </location>
</feature>
<dbReference type="SUPFAM" id="SSF48371">
    <property type="entry name" value="ARM repeat"/>
    <property type="match status" value="1"/>
</dbReference>
<dbReference type="PANTHER" id="PTHR21567">
    <property type="entry name" value="CLASP"/>
    <property type="match status" value="1"/>
</dbReference>
<evidence type="ECO:0000313" key="2">
    <source>
        <dbReference type="EMBL" id="KAK0181278.1"/>
    </source>
</evidence>
<dbReference type="Gene3D" id="1.25.10.10">
    <property type="entry name" value="Leucine-rich Repeat Variant"/>
    <property type="match status" value="2"/>
</dbReference>
<reference evidence="2" key="2">
    <citation type="submission" date="2023-03" db="EMBL/GenBank/DDBJ databases">
        <authorList>
            <person name="Inwood S.N."/>
            <person name="Skelly J.G."/>
            <person name="Guhlin J."/>
            <person name="Harrop T.W.R."/>
            <person name="Goldson S.G."/>
            <person name="Dearden P.K."/>
        </authorList>
    </citation>
    <scope>NUCLEOTIDE SEQUENCE</scope>
    <source>
        <strain evidence="2">Lincoln</strain>
        <tissue evidence="2">Whole body</tissue>
    </source>
</reference>
<proteinExistence type="predicted"/>